<keyword evidence="4 6" id="KW-1133">Transmembrane helix</keyword>
<dbReference type="PANTHER" id="PTHR30619:SF1">
    <property type="entry name" value="RECOMBINATION PROTEIN 2"/>
    <property type="match status" value="1"/>
</dbReference>
<feature type="transmembrane region" description="Helical" evidence="6">
    <location>
        <begin position="562"/>
        <end position="583"/>
    </location>
</feature>
<dbReference type="Proteomes" id="UP000295182">
    <property type="component" value="Unassembled WGS sequence"/>
</dbReference>
<dbReference type="InterPro" id="IPR004477">
    <property type="entry name" value="ComEC_N"/>
</dbReference>
<dbReference type="SUPFAM" id="SSF56281">
    <property type="entry name" value="Metallo-hydrolase/oxidoreductase"/>
    <property type="match status" value="1"/>
</dbReference>
<feature type="domain" description="Metallo-beta-lactamase" evidence="7">
    <location>
        <begin position="643"/>
        <end position="841"/>
    </location>
</feature>
<evidence type="ECO:0000256" key="4">
    <source>
        <dbReference type="ARBA" id="ARBA00022989"/>
    </source>
</evidence>
<evidence type="ECO:0000256" key="3">
    <source>
        <dbReference type="ARBA" id="ARBA00022692"/>
    </source>
</evidence>
<feature type="transmembrane region" description="Helical" evidence="6">
    <location>
        <begin position="589"/>
        <end position="608"/>
    </location>
</feature>
<dbReference type="Pfam" id="PF13567">
    <property type="entry name" value="DUF4131"/>
    <property type="match status" value="2"/>
</dbReference>
<evidence type="ECO:0000256" key="1">
    <source>
        <dbReference type="ARBA" id="ARBA00004651"/>
    </source>
</evidence>
<feature type="transmembrane region" description="Helical" evidence="6">
    <location>
        <begin position="507"/>
        <end position="529"/>
    </location>
</feature>
<proteinExistence type="predicted"/>
<evidence type="ECO:0000256" key="2">
    <source>
        <dbReference type="ARBA" id="ARBA00022475"/>
    </source>
</evidence>
<dbReference type="InterPro" id="IPR004797">
    <property type="entry name" value="Competence_ComEC/Rec2"/>
</dbReference>
<feature type="transmembrane region" description="Helical" evidence="6">
    <location>
        <begin position="75"/>
        <end position="95"/>
    </location>
</feature>
<dbReference type="CDD" id="cd07731">
    <property type="entry name" value="ComA-like_MBL-fold"/>
    <property type="match status" value="1"/>
</dbReference>
<dbReference type="Pfam" id="PF03772">
    <property type="entry name" value="Competence"/>
    <property type="match status" value="1"/>
</dbReference>
<evidence type="ECO:0000313" key="9">
    <source>
        <dbReference type="Proteomes" id="UP000295182"/>
    </source>
</evidence>
<dbReference type="EMBL" id="SLXH01000002">
    <property type="protein sequence ID" value="TCP20126.1"/>
    <property type="molecule type" value="Genomic_DNA"/>
</dbReference>
<keyword evidence="3 6" id="KW-0812">Transmembrane</keyword>
<dbReference type="GO" id="GO:0030420">
    <property type="term" value="P:establishment of competence for transformation"/>
    <property type="evidence" value="ECO:0007669"/>
    <property type="project" value="InterPro"/>
</dbReference>
<dbReference type="NCBIfam" id="TIGR00361">
    <property type="entry name" value="ComEC_Rec2"/>
    <property type="match status" value="1"/>
</dbReference>
<gene>
    <name evidence="8" type="ORF">EV674_10294</name>
</gene>
<evidence type="ECO:0000313" key="8">
    <source>
        <dbReference type="EMBL" id="TCP20126.1"/>
    </source>
</evidence>
<evidence type="ECO:0000256" key="5">
    <source>
        <dbReference type="ARBA" id="ARBA00023136"/>
    </source>
</evidence>
<feature type="transmembrane region" description="Helical" evidence="6">
    <location>
        <begin position="428"/>
        <end position="446"/>
    </location>
</feature>
<dbReference type="AlphaFoldDB" id="A0A4V2SKN6"/>
<keyword evidence="9" id="KW-1185">Reference proteome</keyword>
<organism evidence="8 9">
    <name type="scientific">Simplicispira metamorpha</name>
    <dbReference type="NCBI Taxonomy" id="80881"/>
    <lineage>
        <taxon>Bacteria</taxon>
        <taxon>Pseudomonadati</taxon>
        <taxon>Pseudomonadota</taxon>
        <taxon>Betaproteobacteria</taxon>
        <taxon>Burkholderiales</taxon>
        <taxon>Comamonadaceae</taxon>
        <taxon>Simplicispira</taxon>
    </lineage>
</organism>
<dbReference type="InterPro" id="IPR025405">
    <property type="entry name" value="DUF4131"/>
</dbReference>
<feature type="transmembrane region" description="Helical" evidence="6">
    <location>
        <begin position="535"/>
        <end position="555"/>
    </location>
</feature>
<dbReference type="GO" id="GO:0005886">
    <property type="term" value="C:plasma membrane"/>
    <property type="evidence" value="ECO:0007669"/>
    <property type="project" value="UniProtKB-SubCell"/>
</dbReference>
<dbReference type="InterPro" id="IPR036866">
    <property type="entry name" value="RibonucZ/Hydroxyglut_hydro"/>
</dbReference>
<protein>
    <submittedName>
        <fullName evidence="8">Competence protein ComEC</fullName>
    </submittedName>
</protein>
<accession>A0A4V2SKN6</accession>
<dbReference type="OrthoDB" id="9761531at2"/>
<dbReference type="InterPro" id="IPR001279">
    <property type="entry name" value="Metallo-B-lactamas"/>
</dbReference>
<feature type="transmembrane region" description="Helical" evidence="6">
    <location>
        <begin position="393"/>
        <end position="416"/>
    </location>
</feature>
<dbReference type="RefSeq" id="WP_119011813.1">
    <property type="nucleotide sequence ID" value="NZ_QXNC01000001.1"/>
</dbReference>
<dbReference type="PANTHER" id="PTHR30619">
    <property type="entry name" value="DNA INTERNALIZATION/COMPETENCE PROTEIN COMEC/REC2"/>
    <property type="match status" value="1"/>
</dbReference>
<reference evidence="8 9" key="1">
    <citation type="submission" date="2019-03" db="EMBL/GenBank/DDBJ databases">
        <title>Genomic Encyclopedia of Type Strains, Phase IV (KMG-IV): sequencing the most valuable type-strain genomes for metagenomic binning, comparative biology and taxonomic classification.</title>
        <authorList>
            <person name="Goeker M."/>
        </authorList>
    </citation>
    <scope>NUCLEOTIDE SEQUENCE [LARGE SCALE GENOMIC DNA]</scope>
    <source>
        <strain evidence="8 9">DSM 1837</strain>
    </source>
</reference>
<comment type="caution">
    <text evidence="8">The sequence shown here is derived from an EMBL/GenBank/DDBJ whole genome shotgun (WGS) entry which is preliminary data.</text>
</comment>
<sequence length="898" mass="93616">MDLPPSAPPPAPALSPSARVSPLSGVVPLGSAGAQTVGDAGDAGSAGLRPAWLLPAALVGGLAGAAWQVRQPVLWPPWAYGLLGLVAGVLALALVRAPGWWRRAGLRTGAVALAAALAMAGVTGLRAAHFAAQALSPALEGRDIRVTGTVVAMPQPSAVGLRFRLAVESAQLAPPQGARRGAVQSPSVDAPQGIAAGATADTTADAALGGQPVRLPTLIDLGWYHSTLYGTGDAAARPAPALRAGERWALTVRLKAPHGARNPHGFDYELWLWEQGVQAVGYVRTGARDVPPVRLEATAQYPVEQARQSVRDAILDALAAPGDGPGSGQGAQVAGVVAALVTGDQRAIDRADWDVFRATGVAHLMSISGLHITLFAWLAAALVQWLWRRSARLSLAVPAPSAALVGGAALAAAYALFSGWGVPAQRTVTMLCVLALLRLAGLRWPWPQVWLLACAAVVLTDPWALWQSGFWLSFVAVGILFATDSGAASARPAGVRGRFILMLREQWVVTLALSPLGLLLFGQMSLVALGANLLAIPWVTLVVTPLALLGVLWAPLWQLAGWAVQALVAFLQPLASVPWASLWLAQAPLWAGLAGVLGGALLALRLPWPVRALGLPLLLPVLCWQPLRPAPGQFELLAADIGQGSAVLVRTARHSLLYDAGPRYSLDSDAGERVLVPLLRALGERLDVLMLSHRDSDHTGGAPAVLAAQPQALLTGSIAPETAPAALPPAQPCVAGQRWHWDGVEFAVIHPAQPATAHTPGSARRPQTNAHSCVLRITAATGAAALLAGDIERAQEQALVAAGAPLAADVLLLPHHGSKTSSSAEFLDAVGARSAWVQAAYRNRFGHPAPEVVQRVQARGMALVQSAHCGAATWSSTQPAQVQCERQQRARYWQHLPP</sequence>
<evidence type="ECO:0000256" key="6">
    <source>
        <dbReference type="SAM" id="Phobius"/>
    </source>
</evidence>
<dbReference type="InterPro" id="IPR035681">
    <property type="entry name" value="ComA-like_MBL"/>
</dbReference>
<name>A0A4V2SKN6_9BURK</name>
<dbReference type="InterPro" id="IPR052159">
    <property type="entry name" value="Competence_DNA_uptake"/>
</dbReference>
<comment type="subcellular location">
    <subcellularLocation>
        <location evidence="1">Cell membrane</location>
        <topology evidence="1">Multi-pass membrane protein</topology>
    </subcellularLocation>
</comment>
<keyword evidence="5 6" id="KW-0472">Membrane</keyword>
<dbReference type="Gene3D" id="3.60.15.10">
    <property type="entry name" value="Ribonuclease Z/Hydroxyacylglutathione hydrolase-like"/>
    <property type="match status" value="1"/>
</dbReference>
<dbReference type="Pfam" id="PF00753">
    <property type="entry name" value="Lactamase_B"/>
    <property type="match status" value="1"/>
</dbReference>
<dbReference type="NCBIfam" id="TIGR00360">
    <property type="entry name" value="ComEC_N-term"/>
    <property type="match status" value="1"/>
</dbReference>
<evidence type="ECO:0000259" key="7">
    <source>
        <dbReference type="SMART" id="SM00849"/>
    </source>
</evidence>
<dbReference type="SMART" id="SM00849">
    <property type="entry name" value="Lactamase_B"/>
    <property type="match status" value="1"/>
</dbReference>
<keyword evidence="2" id="KW-1003">Cell membrane</keyword>
<feature type="transmembrane region" description="Helical" evidence="6">
    <location>
        <begin position="367"/>
        <end position="387"/>
    </location>
</feature>